<keyword evidence="4 6" id="KW-0460">Magnesium</keyword>
<name>A0A4S4L8B0_9AGAM</name>
<dbReference type="GO" id="GO:0005634">
    <property type="term" value="C:nucleus"/>
    <property type="evidence" value="ECO:0007669"/>
    <property type="project" value="TreeGrafter"/>
</dbReference>
<dbReference type="CDD" id="cd09087">
    <property type="entry name" value="Ape1-like_AP-endo"/>
    <property type="match status" value="1"/>
</dbReference>
<sequence>MSSQRASSSSKRKAPLPSGDEESHPARTKPKVGATSANDASNADGSEALSGLASNGQPTNKVLPVRIEFPEKIAGTARIVTWNVSGLAACQKKGFKSYVEAENPDVLILTETKTNDEPEISVLSERYPYRYWSIAEKKGYSGTAVFSKHEPLSVTKVLPGHPDESAIKGRIVTLEFEKFYLVGTYVTNAGQGLKTLKEKEVWNEHFEVYIRDLDAKKPVVWTGDLNVAPTAKDLTHAKNNWNKTPGYTESETKAFAQILDPSSAGTTKTSSSEERPKKLIDVWRQLHPDDQHYTYFGYRFNCRSKGIGWRLDMFVLSEQLLDSVRMCEIRSDIYGASDHCPLAIEIEGII</sequence>
<comment type="cofactor">
    <cofactor evidence="6 8">
        <name>Mg(2+)</name>
        <dbReference type="ChEBI" id="CHEBI:18420"/>
    </cofactor>
    <cofactor evidence="6 8">
        <name>Mn(2+)</name>
        <dbReference type="ChEBI" id="CHEBI:29035"/>
    </cofactor>
    <text evidence="6 8">Probably binds two magnesium or manganese ions per subunit.</text>
</comment>
<dbReference type="PROSITE" id="PS51435">
    <property type="entry name" value="AP_NUCLEASE_F1_4"/>
    <property type="match status" value="1"/>
</dbReference>
<evidence type="ECO:0000313" key="11">
    <source>
        <dbReference type="EMBL" id="THH07665.1"/>
    </source>
</evidence>
<feature type="domain" description="Endonuclease/exonuclease/phosphatase" evidence="10">
    <location>
        <begin position="80"/>
        <end position="339"/>
    </location>
</feature>
<feature type="active site" description="Proton acceptor" evidence="5">
    <location>
        <position position="339"/>
    </location>
</feature>
<reference evidence="11 12" key="1">
    <citation type="submission" date="2019-02" db="EMBL/GenBank/DDBJ databases">
        <title>Genome sequencing of the rare red list fungi Phellinidium pouzarii.</title>
        <authorList>
            <person name="Buettner E."/>
            <person name="Kellner H."/>
        </authorList>
    </citation>
    <scope>NUCLEOTIDE SEQUENCE [LARGE SCALE GENOMIC DNA]</scope>
    <source>
        <strain evidence="11 12">DSM 108285</strain>
    </source>
</reference>
<keyword evidence="2 6" id="KW-0479">Metal-binding</keyword>
<dbReference type="GO" id="GO:0006284">
    <property type="term" value="P:base-excision repair"/>
    <property type="evidence" value="ECO:0007669"/>
    <property type="project" value="TreeGrafter"/>
</dbReference>
<evidence type="ECO:0000256" key="1">
    <source>
        <dbReference type="ARBA" id="ARBA00007092"/>
    </source>
</evidence>
<feature type="region of interest" description="Disordered" evidence="9">
    <location>
        <begin position="1"/>
        <end position="57"/>
    </location>
</feature>
<dbReference type="NCBIfam" id="TIGR00195">
    <property type="entry name" value="exoDNase_III"/>
    <property type="match status" value="1"/>
</dbReference>
<dbReference type="EMBL" id="SGPK01000132">
    <property type="protein sequence ID" value="THH07665.1"/>
    <property type="molecule type" value="Genomic_DNA"/>
</dbReference>
<evidence type="ECO:0000256" key="9">
    <source>
        <dbReference type="SAM" id="MobiDB-lite"/>
    </source>
</evidence>
<feature type="site" description="Transition state stabilizer" evidence="7">
    <location>
        <position position="226"/>
    </location>
</feature>
<dbReference type="GO" id="GO:0003906">
    <property type="term" value="F:DNA-(apurinic or apyrimidinic site) endonuclease activity"/>
    <property type="evidence" value="ECO:0007669"/>
    <property type="project" value="TreeGrafter"/>
</dbReference>
<gene>
    <name evidence="11" type="ORF">EW145_g3226</name>
</gene>
<feature type="binding site" evidence="6">
    <location>
        <position position="338"/>
    </location>
    <ligand>
        <name>Mg(2+)</name>
        <dbReference type="ChEBI" id="CHEBI:18420"/>
        <label>1</label>
    </ligand>
</feature>
<keyword evidence="8" id="KW-0234">DNA repair</keyword>
<feature type="binding site" evidence="6">
    <location>
        <position position="83"/>
    </location>
    <ligand>
        <name>Mg(2+)</name>
        <dbReference type="ChEBI" id="CHEBI:18420"/>
        <label>1</label>
    </ligand>
</feature>
<feature type="binding site" evidence="6">
    <location>
        <position position="111"/>
    </location>
    <ligand>
        <name>Mg(2+)</name>
        <dbReference type="ChEBI" id="CHEBI:18420"/>
        <label>1</label>
    </ligand>
</feature>
<keyword evidence="3" id="KW-0378">Hydrolase</keyword>
<dbReference type="InterPro" id="IPR004808">
    <property type="entry name" value="AP_endonuc_1"/>
</dbReference>
<protein>
    <recommendedName>
        <fullName evidence="10">Endonuclease/exonuclease/phosphatase domain-containing protein</fullName>
    </recommendedName>
</protein>
<evidence type="ECO:0000256" key="7">
    <source>
        <dbReference type="PIRSR" id="PIRSR604808-3"/>
    </source>
</evidence>
<dbReference type="Proteomes" id="UP000308199">
    <property type="component" value="Unassembled WGS sequence"/>
</dbReference>
<feature type="site" description="Important for catalytic activity" evidence="7">
    <location>
        <position position="312"/>
    </location>
</feature>
<accession>A0A4S4L8B0</accession>
<dbReference type="AlphaFoldDB" id="A0A4S4L8B0"/>
<feature type="binding site" evidence="6">
    <location>
        <position position="224"/>
    </location>
    <ligand>
        <name>Mg(2+)</name>
        <dbReference type="ChEBI" id="CHEBI:18420"/>
        <label>1</label>
    </ligand>
</feature>
<dbReference type="GO" id="GO:0008081">
    <property type="term" value="F:phosphoric diester hydrolase activity"/>
    <property type="evidence" value="ECO:0007669"/>
    <property type="project" value="TreeGrafter"/>
</dbReference>
<evidence type="ECO:0000259" key="10">
    <source>
        <dbReference type="Pfam" id="PF03372"/>
    </source>
</evidence>
<proteinExistence type="inferred from homology"/>
<keyword evidence="8" id="KW-0227">DNA damage</keyword>
<feature type="active site" evidence="5">
    <location>
        <position position="185"/>
    </location>
</feature>
<keyword evidence="6" id="KW-0464">Manganese</keyword>
<evidence type="ECO:0000313" key="12">
    <source>
        <dbReference type="Proteomes" id="UP000308199"/>
    </source>
</evidence>
<organism evidence="11 12">
    <name type="scientific">Phellinidium pouzarii</name>
    <dbReference type="NCBI Taxonomy" id="167371"/>
    <lineage>
        <taxon>Eukaryota</taxon>
        <taxon>Fungi</taxon>
        <taxon>Dikarya</taxon>
        <taxon>Basidiomycota</taxon>
        <taxon>Agaricomycotina</taxon>
        <taxon>Agaricomycetes</taxon>
        <taxon>Hymenochaetales</taxon>
        <taxon>Hymenochaetaceae</taxon>
        <taxon>Phellinidium</taxon>
    </lineage>
</organism>
<evidence type="ECO:0000256" key="6">
    <source>
        <dbReference type="PIRSR" id="PIRSR604808-2"/>
    </source>
</evidence>
<dbReference type="GO" id="GO:0008311">
    <property type="term" value="F:double-stranded DNA 3'-5' DNA exonuclease activity"/>
    <property type="evidence" value="ECO:0007669"/>
    <property type="project" value="TreeGrafter"/>
</dbReference>
<feature type="site" description="Interaction with DNA substrate" evidence="7">
    <location>
        <position position="339"/>
    </location>
</feature>
<dbReference type="OrthoDB" id="498125at2759"/>
<dbReference type="InterPro" id="IPR036691">
    <property type="entry name" value="Endo/exonu/phosph_ase_sf"/>
</dbReference>
<dbReference type="Pfam" id="PF03372">
    <property type="entry name" value="Exo_endo_phos"/>
    <property type="match status" value="1"/>
</dbReference>
<dbReference type="PANTHER" id="PTHR22748:SF6">
    <property type="entry name" value="DNA-(APURINIC OR APYRIMIDINIC SITE) ENDONUCLEASE"/>
    <property type="match status" value="1"/>
</dbReference>
<evidence type="ECO:0000256" key="3">
    <source>
        <dbReference type="ARBA" id="ARBA00022801"/>
    </source>
</evidence>
<feature type="binding site" evidence="6">
    <location>
        <position position="226"/>
    </location>
    <ligand>
        <name>Mg(2+)</name>
        <dbReference type="ChEBI" id="CHEBI:18420"/>
        <label>1</label>
    </ligand>
</feature>
<evidence type="ECO:0000256" key="8">
    <source>
        <dbReference type="RuleBase" id="RU362131"/>
    </source>
</evidence>
<dbReference type="NCBIfam" id="TIGR00633">
    <property type="entry name" value="xth"/>
    <property type="match status" value="1"/>
</dbReference>
<dbReference type="SUPFAM" id="SSF56219">
    <property type="entry name" value="DNase I-like"/>
    <property type="match status" value="1"/>
</dbReference>
<evidence type="ECO:0000256" key="2">
    <source>
        <dbReference type="ARBA" id="ARBA00022723"/>
    </source>
</evidence>
<evidence type="ECO:0000256" key="5">
    <source>
        <dbReference type="PIRSR" id="PIRSR604808-1"/>
    </source>
</evidence>
<dbReference type="GO" id="GO:0046872">
    <property type="term" value="F:metal ion binding"/>
    <property type="evidence" value="ECO:0007669"/>
    <property type="project" value="UniProtKB-KW"/>
</dbReference>
<keyword evidence="12" id="KW-1185">Reference proteome</keyword>
<dbReference type="InterPro" id="IPR005135">
    <property type="entry name" value="Endo/exonuclease/phosphatase"/>
</dbReference>
<feature type="binding site" evidence="6">
    <location>
        <position position="339"/>
    </location>
    <ligand>
        <name>Mg(2+)</name>
        <dbReference type="ChEBI" id="CHEBI:18420"/>
        <label>1</label>
    </ligand>
</feature>
<comment type="similarity">
    <text evidence="1 8">Belongs to the DNA repair enzymes AP/ExoA family.</text>
</comment>
<dbReference type="Gene3D" id="3.60.10.10">
    <property type="entry name" value="Endonuclease/exonuclease/phosphatase"/>
    <property type="match status" value="1"/>
</dbReference>
<evidence type="ECO:0000256" key="4">
    <source>
        <dbReference type="ARBA" id="ARBA00022842"/>
    </source>
</evidence>
<dbReference type="PANTHER" id="PTHR22748">
    <property type="entry name" value="AP ENDONUCLEASE"/>
    <property type="match status" value="1"/>
</dbReference>
<feature type="compositionally biased region" description="Polar residues" evidence="9">
    <location>
        <begin position="35"/>
        <end position="44"/>
    </location>
</feature>
<comment type="caution">
    <text evidence="11">The sequence shown here is derived from an EMBL/GenBank/DDBJ whole genome shotgun (WGS) entry which is preliminary data.</text>
</comment>
<feature type="active site" description="Proton donor/acceptor" evidence="5">
    <location>
        <position position="224"/>
    </location>
</feature>